<evidence type="ECO:0000256" key="2">
    <source>
        <dbReference type="ARBA" id="ARBA00023125"/>
    </source>
</evidence>
<gene>
    <name evidence="5" type="ORF">GWP43_11390</name>
</gene>
<dbReference type="InterPro" id="IPR046335">
    <property type="entry name" value="LacI/GalR-like_sensor"/>
</dbReference>
<dbReference type="InterPro" id="IPR010982">
    <property type="entry name" value="Lambda_DNA-bd_dom_sf"/>
</dbReference>
<evidence type="ECO:0000256" key="3">
    <source>
        <dbReference type="ARBA" id="ARBA00023163"/>
    </source>
</evidence>
<dbReference type="PANTHER" id="PTHR30146">
    <property type="entry name" value="LACI-RELATED TRANSCRIPTIONAL REPRESSOR"/>
    <property type="match status" value="1"/>
</dbReference>
<organism evidence="5 6">
    <name type="scientific">Treponema vincentii</name>
    <dbReference type="NCBI Taxonomy" id="69710"/>
    <lineage>
        <taxon>Bacteria</taxon>
        <taxon>Pseudomonadati</taxon>
        <taxon>Spirochaetota</taxon>
        <taxon>Spirochaetia</taxon>
        <taxon>Spirochaetales</taxon>
        <taxon>Treponemataceae</taxon>
        <taxon>Treponema</taxon>
    </lineage>
</organism>
<keyword evidence="3" id="KW-0804">Transcription</keyword>
<dbReference type="Proteomes" id="UP000464374">
    <property type="component" value="Chromosome"/>
</dbReference>
<keyword evidence="2 5" id="KW-0238">DNA-binding</keyword>
<dbReference type="CDD" id="cd01544">
    <property type="entry name" value="PBP1_GalR"/>
    <property type="match status" value="1"/>
</dbReference>
<sequence length="333" mass="37151">MATIKDIAEKAGVSAATVSRVLNYDETLSVLDETRRRIFETAASLEYERNNKKRKKIKLKIGLMSSYSHEEELADPFYLAVRVAAEKKMEDEGFVRMSIPVSALTGSIPPVHGIICIGTFSPSIVKKIAALKKPVVFVDCNPDETRFDSVVIGMEKAVIGVLDYLRKNGHSKIAFVGGGGTELDYDGNEVPDIRSEVYINYMKKYNIWRQEYLCKGDYSPKCGYTLMKQLLLQQEPPTAVFVVNDSIAVGAYKAAYELGWKVPDQISIVGFNDISSAKYMVPPLTTVSLHMRTMGRQAVGILADRIRSDREVPVKVVIPCELIVRESVRNISR</sequence>
<dbReference type="KEGG" id="trz:GWP43_11390"/>
<dbReference type="PROSITE" id="PS00356">
    <property type="entry name" value="HTH_LACI_1"/>
    <property type="match status" value="1"/>
</dbReference>
<keyword evidence="1" id="KW-0805">Transcription regulation</keyword>
<evidence type="ECO:0000259" key="4">
    <source>
        <dbReference type="PROSITE" id="PS50932"/>
    </source>
</evidence>
<dbReference type="GO" id="GO:0000976">
    <property type="term" value="F:transcription cis-regulatory region binding"/>
    <property type="evidence" value="ECO:0007669"/>
    <property type="project" value="TreeGrafter"/>
</dbReference>
<accession>A0A6P1Y2B3</accession>
<dbReference type="Gene3D" id="3.40.50.2300">
    <property type="match status" value="2"/>
</dbReference>
<dbReference type="CDD" id="cd01392">
    <property type="entry name" value="HTH_LacI"/>
    <property type="match status" value="1"/>
</dbReference>
<dbReference type="PRINTS" id="PR00036">
    <property type="entry name" value="HTHLACI"/>
</dbReference>
<evidence type="ECO:0000313" key="5">
    <source>
        <dbReference type="EMBL" id="QHX43947.1"/>
    </source>
</evidence>
<dbReference type="Gene3D" id="1.10.260.40">
    <property type="entry name" value="lambda repressor-like DNA-binding domains"/>
    <property type="match status" value="1"/>
</dbReference>
<evidence type="ECO:0000313" key="6">
    <source>
        <dbReference type="Proteomes" id="UP000464374"/>
    </source>
</evidence>
<dbReference type="GO" id="GO:0003700">
    <property type="term" value="F:DNA-binding transcription factor activity"/>
    <property type="evidence" value="ECO:0007669"/>
    <property type="project" value="TreeGrafter"/>
</dbReference>
<dbReference type="PROSITE" id="PS50932">
    <property type="entry name" value="HTH_LACI_2"/>
    <property type="match status" value="1"/>
</dbReference>
<dbReference type="Pfam" id="PF00356">
    <property type="entry name" value="LacI"/>
    <property type="match status" value="1"/>
</dbReference>
<dbReference type="RefSeq" id="WP_162664251.1">
    <property type="nucleotide sequence ID" value="NZ_CP048020.1"/>
</dbReference>
<dbReference type="SMART" id="SM00354">
    <property type="entry name" value="HTH_LACI"/>
    <property type="match status" value="1"/>
</dbReference>
<dbReference type="AlphaFoldDB" id="A0A6P1Y2B3"/>
<dbReference type="Pfam" id="PF13377">
    <property type="entry name" value="Peripla_BP_3"/>
    <property type="match status" value="1"/>
</dbReference>
<dbReference type="SUPFAM" id="SSF47413">
    <property type="entry name" value="lambda repressor-like DNA-binding domains"/>
    <property type="match status" value="1"/>
</dbReference>
<proteinExistence type="predicted"/>
<reference evidence="5 6" key="1">
    <citation type="submission" date="2020-01" db="EMBL/GenBank/DDBJ databases">
        <title>Complete genome sequence of a human oral phylogroup 1 Treponema sp. strain ATCC 700766, originally isolated from periodontitis dental plaque.</title>
        <authorList>
            <person name="Chan Y."/>
            <person name="Huo Y.-B."/>
            <person name="Yu X.-L."/>
            <person name="Zeng H."/>
            <person name="Leung W.-K."/>
            <person name="Watt R.M."/>
        </authorList>
    </citation>
    <scope>NUCLEOTIDE SEQUENCE [LARGE SCALE GENOMIC DNA]</scope>
    <source>
        <strain evidence="5 6">OMZ 804</strain>
    </source>
</reference>
<dbReference type="InterPro" id="IPR000843">
    <property type="entry name" value="HTH_LacI"/>
</dbReference>
<name>A0A6P1Y2B3_9SPIR</name>
<dbReference type="EMBL" id="CP048020">
    <property type="protein sequence ID" value="QHX43947.1"/>
    <property type="molecule type" value="Genomic_DNA"/>
</dbReference>
<protein>
    <submittedName>
        <fullName evidence="5">LacI family DNA-binding transcriptional regulator</fullName>
    </submittedName>
</protein>
<dbReference type="SUPFAM" id="SSF53822">
    <property type="entry name" value="Periplasmic binding protein-like I"/>
    <property type="match status" value="1"/>
</dbReference>
<dbReference type="PANTHER" id="PTHR30146:SF149">
    <property type="entry name" value="HTH-TYPE TRANSCRIPTIONAL REGULATOR EBGR"/>
    <property type="match status" value="1"/>
</dbReference>
<feature type="domain" description="HTH lacI-type" evidence="4">
    <location>
        <begin position="2"/>
        <end position="58"/>
    </location>
</feature>
<dbReference type="InterPro" id="IPR028082">
    <property type="entry name" value="Peripla_BP_I"/>
</dbReference>
<evidence type="ECO:0000256" key="1">
    <source>
        <dbReference type="ARBA" id="ARBA00023015"/>
    </source>
</evidence>